<dbReference type="VEuPathDB" id="FungiDB:PC110_g3345"/>
<feature type="compositionally biased region" description="Basic and acidic residues" evidence="1">
    <location>
        <begin position="108"/>
        <end position="119"/>
    </location>
</feature>
<evidence type="ECO:0000313" key="2">
    <source>
        <dbReference type="EMBL" id="KAG2891121.1"/>
    </source>
</evidence>
<proteinExistence type="predicted"/>
<evidence type="ECO:0000256" key="1">
    <source>
        <dbReference type="SAM" id="MobiDB-lite"/>
    </source>
</evidence>
<feature type="region of interest" description="Disordered" evidence="1">
    <location>
        <begin position="99"/>
        <end position="119"/>
    </location>
</feature>
<dbReference type="EMBL" id="RCMK01001613">
    <property type="protein sequence ID" value="KAG2891121.1"/>
    <property type="molecule type" value="Genomic_DNA"/>
</dbReference>
<dbReference type="AlphaFoldDB" id="A0A8T1B043"/>
<name>A0A8T1B043_9STRA</name>
<gene>
    <name evidence="2" type="ORF">PC117_g24325</name>
</gene>
<comment type="caution">
    <text evidence="2">The sequence shown here is derived from an EMBL/GenBank/DDBJ whole genome shotgun (WGS) entry which is preliminary data.</text>
</comment>
<protein>
    <submittedName>
        <fullName evidence="2">Uncharacterized protein</fullName>
    </submittedName>
</protein>
<evidence type="ECO:0000313" key="3">
    <source>
        <dbReference type="Proteomes" id="UP000736787"/>
    </source>
</evidence>
<reference evidence="2" key="1">
    <citation type="submission" date="2018-10" db="EMBL/GenBank/DDBJ databases">
        <title>Effector identification in a new, highly contiguous assembly of the strawberry crown rot pathogen Phytophthora cactorum.</title>
        <authorList>
            <person name="Armitage A.D."/>
            <person name="Nellist C.F."/>
            <person name="Bates H."/>
            <person name="Vickerstaff R.J."/>
            <person name="Harrison R.J."/>
        </authorList>
    </citation>
    <scope>NUCLEOTIDE SEQUENCE</scope>
    <source>
        <strain evidence="2">4040</strain>
    </source>
</reference>
<accession>A0A8T1B043</accession>
<organism evidence="2 3">
    <name type="scientific">Phytophthora cactorum</name>
    <dbReference type="NCBI Taxonomy" id="29920"/>
    <lineage>
        <taxon>Eukaryota</taxon>
        <taxon>Sar</taxon>
        <taxon>Stramenopiles</taxon>
        <taxon>Oomycota</taxon>
        <taxon>Peronosporomycetes</taxon>
        <taxon>Peronosporales</taxon>
        <taxon>Peronosporaceae</taxon>
        <taxon>Phytophthora</taxon>
    </lineage>
</organism>
<sequence>MALYHLTFRTDGKQQLPTSLTAASNMTSTMTADAKSGGGLERFKGKSYTMWKDKLFAYVNQLDHECQTKLLEKRQPEAKVLMADFLWSNPEKLARRMSMRRSQCGALDKGKGEPPESVK</sequence>
<dbReference type="Proteomes" id="UP000736787">
    <property type="component" value="Unassembled WGS sequence"/>
</dbReference>